<dbReference type="PANTHER" id="PTHR11439">
    <property type="entry name" value="GAG-POL-RELATED RETROTRANSPOSON"/>
    <property type="match status" value="1"/>
</dbReference>
<reference evidence="2" key="1">
    <citation type="submission" date="2025-08" db="UniProtKB">
        <authorList>
            <consortium name="RefSeq"/>
        </authorList>
    </citation>
    <scope>IDENTIFICATION</scope>
</reference>
<dbReference type="PANTHER" id="PTHR11439:SF486">
    <property type="entry name" value="RLK (RECEPTOR-LIKE KINASE) PROTEIN, PUTATIVE-RELATED"/>
    <property type="match status" value="1"/>
</dbReference>
<evidence type="ECO:0000313" key="1">
    <source>
        <dbReference type="Proteomes" id="UP000515124"/>
    </source>
</evidence>
<proteinExistence type="predicted"/>
<dbReference type="Proteomes" id="UP000515124">
    <property type="component" value="Unplaced"/>
</dbReference>
<protein>
    <submittedName>
        <fullName evidence="2">Uncharacterized protein LOC110746767</fullName>
    </submittedName>
</protein>
<name>A0A6P5RCP4_PRUAV</name>
<dbReference type="RefSeq" id="XP_021802700.1">
    <property type="nucleotide sequence ID" value="XM_021947008.1"/>
</dbReference>
<feature type="non-terminal residue" evidence="2">
    <location>
        <position position="197"/>
    </location>
</feature>
<accession>A0A6P5RCP4</accession>
<dbReference type="GeneID" id="110746767"/>
<gene>
    <name evidence="2" type="primary">LOC110746767</name>
</gene>
<dbReference type="AlphaFoldDB" id="A0A6P5RCP4"/>
<sequence length="197" mass="21978">MSMCGELSYFLGLQVKQQDHGIFISQTKYANDLVKKFGMSSTKPTRNPMATHNKIDADPSGKCVEQTLYRSMIGSLLYLTASRPISFNVSVCARFQANPKESHLNAVKRIIKYVSGYTDANWAENVDDRKSTSGGCFYMSDTESEYSDSLRAFEGELSSESSVAKLESADYESTDVEIVEDTKVVSLRHPVAEPRRL</sequence>
<evidence type="ECO:0000313" key="2">
    <source>
        <dbReference type="RefSeq" id="XP_021802700.1"/>
    </source>
</evidence>
<keyword evidence="1" id="KW-1185">Reference proteome</keyword>
<dbReference type="KEGG" id="pavi:110746767"/>
<organism evidence="1 2">
    <name type="scientific">Prunus avium</name>
    <name type="common">Cherry</name>
    <name type="synonym">Cerasus avium</name>
    <dbReference type="NCBI Taxonomy" id="42229"/>
    <lineage>
        <taxon>Eukaryota</taxon>
        <taxon>Viridiplantae</taxon>
        <taxon>Streptophyta</taxon>
        <taxon>Embryophyta</taxon>
        <taxon>Tracheophyta</taxon>
        <taxon>Spermatophyta</taxon>
        <taxon>Magnoliopsida</taxon>
        <taxon>eudicotyledons</taxon>
        <taxon>Gunneridae</taxon>
        <taxon>Pentapetalae</taxon>
        <taxon>rosids</taxon>
        <taxon>fabids</taxon>
        <taxon>Rosales</taxon>
        <taxon>Rosaceae</taxon>
        <taxon>Amygdaloideae</taxon>
        <taxon>Amygdaleae</taxon>
        <taxon>Prunus</taxon>
    </lineage>
</organism>